<dbReference type="EMBL" id="RJKX01000014">
    <property type="protein sequence ID" value="ROP91022.1"/>
    <property type="molecule type" value="Genomic_DNA"/>
</dbReference>
<reference evidence="1 2" key="1">
    <citation type="submission" date="2018-11" db="EMBL/GenBank/DDBJ databases">
        <title>Genomic Encyclopedia of Type Strains, Phase IV (KMG-IV): sequencing the most valuable type-strain genomes for metagenomic binning, comparative biology and taxonomic classification.</title>
        <authorList>
            <person name="Goeker M."/>
        </authorList>
    </citation>
    <scope>NUCLEOTIDE SEQUENCE [LARGE SCALE GENOMIC DNA]</scope>
    <source>
        <strain evidence="1 2">DSM 5900</strain>
    </source>
</reference>
<protein>
    <submittedName>
        <fullName evidence="1">Uncharacterized protein</fullName>
    </submittedName>
</protein>
<accession>A0A3N1LI50</accession>
<organism evidence="1 2">
    <name type="scientific">Stella humosa</name>
    <dbReference type="NCBI Taxonomy" id="94"/>
    <lineage>
        <taxon>Bacteria</taxon>
        <taxon>Pseudomonadati</taxon>
        <taxon>Pseudomonadota</taxon>
        <taxon>Alphaproteobacteria</taxon>
        <taxon>Rhodospirillales</taxon>
        <taxon>Stellaceae</taxon>
        <taxon>Stella</taxon>
    </lineage>
</organism>
<comment type="caution">
    <text evidence="1">The sequence shown here is derived from an EMBL/GenBank/DDBJ whole genome shotgun (WGS) entry which is preliminary data.</text>
</comment>
<gene>
    <name evidence="1" type="ORF">EDC65_2882</name>
</gene>
<keyword evidence="2" id="KW-1185">Reference proteome</keyword>
<name>A0A3N1LI50_9PROT</name>
<evidence type="ECO:0000313" key="2">
    <source>
        <dbReference type="Proteomes" id="UP000278222"/>
    </source>
</evidence>
<dbReference type="RefSeq" id="WP_123690596.1">
    <property type="nucleotide sequence ID" value="NZ_AP019700.1"/>
</dbReference>
<dbReference type="OrthoDB" id="7362006at2"/>
<proteinExistence type="predicted"/>
<dbReference type="Proteomes" id="UP000278222">
    <property type="component" value="Unassembled WGS sequence"/>
</dbReference>
<dbReference type="AlphaFoldDB" id="A0A3N1LI50"/>
<evidence type="ECO:0000313" key="1">
    <source>
        <dbReference type="EMBL" id="ROP91022.1"/>
    </source>
</evidence>
<sequence>MTTPDPLDPLLLDLVEWVARRPRPYGEVIDAWRTSCPRLTVWEEAVDRGLVVRKPAPGQGAVVAVTELGRRWIEGYGRGASPPPG</sequence>